<dbReference type="PRINTS" id="PR00706">
    <property type="entry name" value="PYROGLUPTASE"/>
</dbReference>
<dbReference type="EC" id="3.4.19.3" evidence="6"/>
<gene>
    <name evidence="8" type="ORF">P8192_09395</name>
</gene>
<comment type="similarity">
    <text evidence="1">Belongs to the peptidase C15 family.</text>
</comment>
<dbReference type="Gene3D" id="3.40.630.20">
    <property type="entry name" value="Peptidase C15, pyroglutamyl peptidase I-like"/>
    <property type="match status" value="1"/>
</dbReference>
<evidence type="ECO:0000256" key="6">
    <source>
        <dbReference type="PROSITE-ProRule" id="PRU10077"/>
    </source>
</evidence>
<dbReference type="PANTHER" id="PTHR23402">
    <property type="entry name" value="PROTEASE FAMILY C15 PYROGLUTAMYL-PEPTIDASE I-RELATED"/>
    <property type="match status" value="1"/>
</dbReference>
<dbReference type="Pfam" id="PF01470">
    <property type="entry name" value="Peptidase_C15"/>
    <property type="match status" value="1"/>
</dbReference>
<keyword evidence="9" id="KW-1185">Reference proteome</keyword>
<dbReference type="RefSeq" id="WP_278156516.1">
    <property type="nucleotide sequence ID" value="NZ_CP121252.1"/>
</dbReference>
<sequence length="243" mass="25464">MSLLTARHLRWMIMSFTHETPTVLLTGFEPFGDDEHNPSATVADAAARALLGSGVQVVSAVLPCEFATSHEVLFDLIAHHEPEVVICLGLAAGRSQVGVEQVGINLQQARISDNAGCQPNGTPVVVGGPDGIFATLPARRIVSAAGELPVELSLSAGTFVCNHVFYALMHAVEIGAWGEHSPKSAGFVHVPWDTDVSTVYPGIPLAESVAGVCHVVEETLKHLSDPDAPEADTTQGAGLGTLH</sequence>
<reference evidence="8 9" key="1">
    <citation type="submission" date="2023-04" db="EMBL/GenBank/DDBJ databases">
        <title>Funneling lignin-derived compounds into biodiesel using alkali-halophilic Citricoccus sp. P2.</title>
        <authorList>
            <person name="Luo C.-B."/>
        </authorList>
    </citation>
    <scope>NUCLEOTIDE SEQUENCE [LARGE SCALE GENOMIC DNA]</scope>
    <source>
        <strain evidence="8 9">P2</strain>
    </source>
</reference>
<feature type="region of interest" description="Disordered" evidence="7">
    <location>
        <begin position="223"/>
        <end position="243"/>
    </location>
</feature>
<accession>A0ABY8H3M3</accession>
<evidence type="ECO:0000256" key="5">
    <source>
        <dbReference type="ARBA" id="ARBA00022807"/>
    </source>
</evidence>
<name>A0ABY8H3M3_9MICC</name>
<evidence type="ECO:0000313" key="9">
    <source>
        <dbReference type="Proteomes" id="UP001219037"/>
    </source>
</evidence>
<dbReference type="CDD" id="cd00501">
    <property type="entry name" value="Peptidase_C15"/>
    <property type="match status" value="1"/>
</dbReference>
<evidence type="ECO:0000256" key="4">
    <source>
        <dbReference type="ARBA" id="ARBA00022801"/>
    </source>
</evidence>
<dbReference type="InterPro" id="IPR000816">
    <property type="entry name" value="Peptidase_C15"/>
</dbReference>
<keyword evidence="3" id="KW-0645">Protease</keyword>
<dbReference type="SUPFAM" id="SSF53182">
    <property type="entry name" value="Pyrrolidone carboxyl peptidase (pyroglutamate aminopeptidase)"/>
    <property type="match status" value="1"/>
</dbReference>
<dbReference type="PIRSF" id="PIRSF015592">
    <property type="entry name" value="Prld-crbxl_pptds"/>
    <property type="match status" value="1"/>
</dbReference>
<protein>
    <recommendedName>
        <fullName evidence="6">Pyroglutamyl-peptidase I</fullName>
        <ecNumber evidence="6">3.4.19.3</ecNumber>
    </recommendedName>
</protein>
<dbReference type="PANTHER" id="PTHR23402:SF1">
    <property type="entry name" value="PYROGLUTAMYL-PEPTIDASE I"/>
    <property type="match status" value="1"/>
</dbReference>
<evidence type="ECO:0000256" key="7">
    <source>
        <dbReference type="SAM" id="MobiDB-lite"/>
    </source>
</evidence>
<keyword evidence="2" id="KW-0963">Cytoplasm</keyword>
<evidence type="ECO:0000256" key="3">
    <source>
        <dbReference type="ARBA" id="ARBA00022670"/>
    </source>
</evidence>
<evidence type="ECO:0000313" key="8">
    <source>
        <dbReference type="EMBL" id="WFP15616.1"/>
    </source>
</evidence>
<keyword evidence="5" id="KW-0788">Thiol protease</keyword>
<dbReference type="InterPro" id="IPR016125">
    <property type="entry name" value="Peptidase_C15-like"/>
</dbReference>
<proteinExistence type="inferred from homology"/>
<evidence type="ECO:0000256" key="1">
    <source>
        <dbReference type="ARBA" id="ARBA00006641"/>
    </source>
</evidence>
<dbReference type="Proteomes" id="UP001219037">
    <property type="component" value="Chromosome"/>
</dbReference>
<dbReference type="EMBL" id="CP121252">
    <property type="protein sequence ID" value="WFP15616.1"/>
    <property type="molecule type" value="Genomic_DNA"/>
</dbReference>
<feature type="active site" evidence="6">
    <location>
        <position position="161"/>
    </location>
</feature>
<organism evidence="8 9">
    <name type="scientific">Citricoccus muralis</name>
    <dbReference type="NCBI Taxonomy" id="169134"/>
    <lineage>
        <taxon>Bacteria</taxon>
        <taxon>Bacillati</taxon>
        <taxon>Actinomycetota</taxon>
        <taxon>Actinomycetes</taxon>
        <taxon>Micrococcales</taxon>
        <taxon>Micrococcaceae</taxon>
        <taxon>Citricoccus</taxon>
    </lineage>
</organism>
<evidence type="ECO:0000256" key="2">
    <source>
        <dbReference type="ARBA" id="ARBA00022490"/>
    </source>
</evidence>
<keyword evidence="4" id="KW-0378">Hydrolase</keyword>
<dbReference type="InterPro" id="IPR036440">
    <property type="entry name" value="Peptidase_C15-like_sf"/>
</dbReference>
<comment type="catalytic activity">
    <reaction evidence="6">
        <text>Release of an N-terminal pyroglutamyl group from a polypeptide, the second amino acid generally not being Pro.</text>
        <dbReference type="EC" id="3.4.19.3"/>
    </reaction>
</comment>
<dbReference type="InterPro" id="IPR033694">
    <property type="entry name" value="PGPEP1_Cys_AS"/>
</dbReference>
<dbReference type="PROSITE" id="PS01334">
    <property type="entry name" value="PYRASE_CYS"/>
    <property type="match status" value="1"/>
</dbReference>